<keyword evidence="3" id="KW-0540">Nuclease</keyword>
<evidence type="ECO:0000256" key="4">
    <source>
        <dbReference type="ARBA" id="ARBA00022759"/>
    </source>
</evidence>
<dbReference type="InterPro" id="IPR012337">
    <property type="entry name" value="RNaseH-like_sf"/>
</dbReference>
<dbReference type="GO" id="GO:0003964">
    <property type="term" value="F:RNA-directed DNA polymerase activity"/>
    <property type="evidence" value="ECO:0007669"/>
    <property type="project" value="UniProtKB-KW"/>
</dbReference>
<feature type="domain" description="RNase H type-1" evidence="7">
    <location>
        <begin position="15"/>
        <end position="97"/>
    </location>
</feature>
<comment type="caution">
    <text evidence="8">The sequence shown here is derived from an EMBL/GenBank/DDBJ whole genome shotgun (WGS) entry which is preliminary data.</text>
</comment>
<dbReference type="GO" id="GO:0004523">
    <property type="term" value="F:RNA-DNA hybrid ribonuclease activity"/>
    <property type="evidence" value="ECO:0007669"/>
    <property type="project" value="InterPro"/>
</dbReference>
<keyword evidence="6" id="KW-0695">RNA-directed DNA polymerase</keyword>
<name>A0A851JZJ1_9PASS</name>
<keyword evidence="2" id="KW-0548">Nucleotidyltransferase</keyword>
<sequence length="97" mass="10995">NWTWITCPKRAQQPLTDAITVFTDAGKKSRTAAITWQDEKGQWQKHLIKASPEDTLQTLELLAVVWAMLHVTEPLNIVTDSLYVVGVCERIEAAYIK</sequence>
<dbReference type="InterPro" id="IPR002156">
    <property type="entry name" value="RNaseH_domain"/>
</dbReference>
<proteinExistence type="predicted"/>
<evidence type="ECO:0000256" key="2">
    <source>
        <dbReference type="ARBA" id="ARBA00022695"/>
    </source>
</evidence>
<evidence type="ECO:0000259" key="7">
    <source>
        <dbReference type="PROSITE" id="PS50879"/>
    </source>
</evidence>
<dbReference type="AlphaFoldDB" id="A0A851JZJ1"/>
<evidence type="ECO:0000256" key="1">
    <source>
        <dbReference type="ARBA" id="ARBA00022679"/>
    </source>
</evidence>
<dbReference type="EMBL" id="WBMY01028670">
    <property type="protein sequence ID" value="NXB82928.1"/>
    <property type="molecule type" value="Genomic_DNA"/>
</dbReference>
<dbReference type="Gene3D" id="3.30.420.10">
    <property type="entry name" value="Ribonuclease H-like superfamily/Ribonuclease H"/>
    <property type="match status" value="1"/>
</dbReference>
<feature type="non-terminal residue" evidence="8">
    <location>
        <position position="97"/>
    </location>
</feature>
<evidence type="ECO:0000256" key="3">
    <source>
        <dbReference type="ARBA" id="ARBA00022722"/>
    </source>
</evidence>
<dbReference type="GO" id="GO:0035613">
    <property type="term" value="F:RNA stem-loop binding"/>
    <property type="evidence" value="ECO:0007669"/>
    <property type="project" value="TreeGrafter"/>
</dbReference>
<accession>A0A851JZJ1</accession>
<evidence type="ECO:0000313" key="8">
    <source>
        <dbReference type="EMBL" id="NXB82928.1"/>
    </source>
</evidence>
<evidence type="ECO:0000256" key="6">
    <source>
        <dbReference type="ARBA" id="ARBA00022918"/>
    </source>
</evidence>
<keyword evidence="4" id="KW-0255">Endonuclease</keyword>
<dbReference type="Pfam" id="PF00075">
    <property type="entry name" value="RNase_H"/>
    <property type="match status" value="1"/>
</dbReference>
<evidence type="ECO:0000313" key="9">
    <source>
        <dbReference type="Proteomes" id="UP000660704"/>
    </source>
</evidence>
<dbReference type="SUPFAM" id="SSF53098">
    <property type="entry name" value="Ribonuclease H-like"/>
    <property type="match status" value="1"/>
</dbReference>
<organism evidence="8 9">
    <name type="scientific">Donacobius atricapilla</name>
    <dbReference type="NCBI Taxonomy" id="237420"/>
    <lineage>
        <taxon>Eukaryota</taxon>
        <taxon>Metazoa</taxon>
        <taxon>Chordata</taxon>
        <taxon>Craniata</taxon>
        <taxon>Vertebrata</taxon>
        <taxon>Euteleostomi</taxon>
        <taxon>Archelosauria</taxon>
        <taxon>Archosauria</taxon>
        <taxon>Dinosauria</taxon>
        <taxon>Saurischia</taxon>
        <taxon>Theropoda</taxon>
        <taxon>Coelurosauria</taxon>
        <taxon>Aves</taxon>
        <taxon>Neognathae</taxon>
        <taxon>Neoaves</taxon>
        <taxon>Telluraves</taxon>
        <taxon>Australaves</taxon>
        <taxon>Passeriformes</taxon>
        <taxon>Mimidae</taxon>
        <taxon>Donacobius</taxon>
    </lineage>
</organism>
<protein>
    <submittedName>
        <fullName evidence="8">POK6 protein</fullName>
    </submittedName>
</protein>
<reference evidence="8" key="1">
    <citation type="submission" date="2019-09" db="EMBL/GenBank/DDBJ databases">
        <title>Bird 10,000 Genomes (B10K) Project - Family phase.</title>
        <authorList>
            <person name="Zhang G."/>
        </authorList>
    </citation>
    <scope>NUCLEOTIDE SEQUENCE</scope>
    <source>
        <strain evidence="8">B10K-DU-001-63</strain>
        <tissue evidence="8">Muscle</tissue>
    </source>
</reference>
<keyword evidence="9" id="KW-1185">Reference proteome</keyword>
<evidence type="ECO:0000256" key="5">
    <source>
        <dbReference type="ARBA" id="ARBA00022801"/>
    </source>
</evidence>
<dbReference type="Proteomes" id="UP000660704">
    <property type="component" value="Unassembled WGS sequence"/>
</dbReference>
<gene>
    <name evidence="8" type="primary">Ervk6_1</name>
    <name evidence="8" type="ORF">DONATR_R14998</name>
</gene>
<dbReference type="PROSITE" id="PS50879">
    <property type="entry name" value="RNASE_H_1"/>
    <property type="match status" value="1"/>
</dbReference>
<dbReference type="InterPro" id="IPR036397">
    <property type="entry name" value="RNaseH_sf"/>
</dbReference>
<dbReference type="PANTHER" id="PTHR41694:SF3">
    <property type="entry name" value="RNA-DIRECTED DNA POLYMERASE-RELATED"/>
    <property type="match status" value="1"/>
</dbReference>
<dbReference type="PANTHER" id="PTHR41694">
    <property type="entry name" value="ENDOGENOUS RETROVIRUS GROUP K MEMBER POL PROTEIN"/>
    <property type="match status" value="1"/>
</dbReference>
<keyword evidence="5" id="KW-0378">Hydrolase</keyword>
<feature type="non-terminal residue" evidence="8">
    <location>
        <position position="1"/>
    </location>
</feature>
<keyword evidence="1" id="KW-0808">Transferase</keyword>